<comment type="caution">
    <text evidence="3">The sequence shown here is derived from an EMBL/GenBank/DDBJ whole genome shotgun (WGS) entry which is preliminary data.</text>
</comment>
<evidence type="ECO:0000313" key="3">
    <source>
        <dbReference type="EMBL" id="PTA68515.1"/>
    </source>
</evidence>
<dbReference type="RefSeq" id="WP_158263759.1">
    <property type="nucleotide sequence ID" value="NZ_PYSV01000005.1"/>
</dbReference>
<dbReference type="AlphaFoldDB" id="A0A2T3W9E2"/>
<organism evidence="3 4">
    <name type="scientific">Deinococcus arcticus</name>
    <dbReference type="NCBI Taxonomy" id="2136176"/>
    <lineage>
        <taxon>Bacteria</taxon>
        <taxon>Thermotogati</taxon>
        <taxon>Deinococcota</taxon>
        <taxon>Deinococci</taxon>
        <taxon>Deinococcales</taxon>
        <taxon>Deinococcaceae</taxon>
        <taxon>Deinococcus</taxon>
    </lineage>
</organism>
<feature type="region of interest" description="Disordered" evidence="1">
    <location>
        <begin position="386"/>
        <end position="407"/>
    </location>
</feature>
<protein>
    <recommendedName>
        <fullName evidence="5">Right handed beta helix domain-containing protein</fullName>
    </recommendedName>
</protein>
<evidence type="ECO:0000256" key="1">
    <source>
        <dbReference type="SAM" id="MobiDB-lite"/>
    </source>
</evidence>
<evidence type="ECO:0000256" key="2">
    <source>
        <dbReference type="SAM" id="SignalP"/>
    </source>
</evidence>
<keyword evidence="2" id="KW-0732">Signal</keyword>
<dbReference type="EMBL" id="PYSV01000005">
    <property type="protein sequence ID" value="PTA68515.1"/>
    <property type="molecule type" value="Genomic_DNA"/>
</dbReference>
<gene>
    <name evidence="3" type="ORF">C8263_06860</name>
</gene>
<dbReference type="Proteomes" id="UP000240317">
    <property type="component" value="Unassembled WGS sequence"/>
</dbReference>
<reference evidence="3 4" key="1">
    <citation type="submission" date="2018-03" db="EMBL/GenBank/DDBJ databases">
        <title>Draft genome of Deinococcus sp. OD32.</title>
        <authorList>
            <person name="Wang X.-P."/>
            <person name="Du Z.-J."/>
        </authorList>
    </citation>
    <scope>NUCLEOTIDE SEQUENCE [LARGE SCALE GENOMIC DNA]</scope>
    <source>
        <strain evidence="3 4">OD32</strain>
    </source>
</reference>
<dbReference type="OrthoDB" id="66670at2"/>
<dbReference type="SUPFAM" id="SSF51126">
    <property type="entry name" value="Pectin lyase-like"/>
    <property type="match status" value="1"/>
</dbReference>
<proteinExistence type="predicted"/>
<feature type="signal peptide" evidence="2">
    <location>
        <begin position="1"/>
        <end position="24"/>
    </location>
</feature>
<dbReference type="InterPro" id="IPR011050">
    <property type="entry name" value="Pectin_lyase_fold/virulence"/>
</dbReference>
<dbReference type="Gene3D" id="2.160.20.10">
    <property type="entry name" value="Single-stranded right-handed beta-helix, Pectin lyase-like"/>
    <property type="match status" value="1"/>
</dbReference>
<name>A0A2T3W9E2_9DEIO</name>
<evidence type="ECO:0000313" key="4">
    <source>
        <dbReference type="Proteomes" id="UP000240317"/>
    </source>
</evidence>
<evidence type="ECO:0008006" key="5">
    <source>
        <dbReference type="Google" id="ProtNLM"/>
    </source>
</evidence>
<accession>A0A2T3W9E2</accession>
<keyword evidence="4" id="KW-1185">Reference proteome</keyword>
<dbReference type="InterPro" id="IPR012334">
    <property type="entry name" value="Pectin_lyas_fold"/>
</dbReference>
<feature type="chain" id="PRO_5015531590" description="Right handed beta helix domain-containing protein" evidence="2">
    <location>
        <begin position="25"/>
        <end position="407"/>
    </location>
</feature>
<sequence length="407" mass="43316">MPSVTLLGAALLALSACGHSPSPAASQLHLSAQAAQTYRVSCTATSGPRTLADINRLPLNPGDQVLLQRGCTFPATATSALQVTRSGTSAAPITFGAYGTGAAPVIRQSGQNSTVQIRGSWLVFQDIALVADPLPAAGGGVRCTAQPVGWLVGWEVWGTRNTLNRVSARGYMTGAMLVRGDGTLGFHKVLNSSFFNNSVMQTNTPGGDDDSGAWGILVNSSNNEIAANRFTGNTACSEDYVRDGASVEIYQSSNNWIHHNETHEDVAFVELGGTPDLPSRNNRIEDNVYMPVQTGGAFVTLRGARSTWGANPGTSVRRNTSYLADLGITCSDGCSAQILVAEDNRIWERQISSGLTNKTFAFWADAPVSERRNTFWRDDGRPVASIDGSQLDSTDRTAPFTRPNPTF</sequence>